<accession>A0A0G4GGF1</accession>
<gene>
    <name evidence="3" type="ORF">Vbra_17785</name>
</gene>
<keyword evidence="2" id="KW-0472">Membrane</keyword>
<dbReference type="InterPro" id="IPR004345">
    <property type="entry name" value="TB2_DP1_HVA22"/>
</dbReference>
<dbReference type="AlphaFoldDB" id="A0A0G4GGF1"/>
<evidence type="ECO:0000256" key="1">
    <source>
        <dbReference type="SAM" id="MobiDB-lite"/>
    </source>
</evidence>
<dbReference type="STRING" id="1169540.A0A0G4GGF1"/>
<protein>
    <submittedName>
        <fullName evidence="3">Uncharacterized protein</fullName>
    </submittedName>
</protein>
<evidence type="ECO:0000256" key="2">
    <source>
        <dbReference type="SAM" id="Phobius"/>
    </source>
</evidence>
<dbReference type="VEuPathDB" id="CryptoDB:Vbra_17785"/>
<dbReference type="InParanoid" id="A0A0G4GGF1"/>
<proteinExistence type="predicted"/>
<sequence length="560" mass="62787">MEEAFTTDFPSSDAAAPEAPDMDDLNAGGLMHKDADIPLVDTVSFFPFPDDAGFTPLLFQDAVHELWFNIQVAFREGAEALAAIWTALLSLLKVVFYFARWVYPYIQPLVTRIVLTFREMDPRTRNMTFLAMGVTAVFFYCWRRGFVQRLLHLLITMAPYITCLLFWMLLRFGLPPQSLVYIRPAASLLATVLMPAVLSTQALLRAPPAPTTPAPQRSPQSSPLGILRGRMSTPARLNKAATSTAPATAPSSRDIYYALVFWAVSRSILLVETIPFVGRLVDRMTVWQDVEIVFHLVLLISVLFNDHLLLRSIAKALTLTIDTFVRIRGGSGGGGPSPAEVLFDNVGDFMASGLRMLVPLQISWAVEVVRTGWVQLFLAFIFFWTVYPLIYYGCLILGTLYPIYRTLSILEGQTYSAQTRWLEYWVAYALIDGLFESSWRLPLKYRVKLFLILGLQLPAIRGSQKIFKATMQLFGTIKPPPTPPALPPDQQRHQQQQQQKRTNARASLPPPQTQSQQMQVQARNGTPSQGPIEEYTELPEDDDDDDHRRATGAGPAVSLT</sequence>
<feature type="transmembrane region" description="Helical" evidence="2">
    <location>
        <begin position="180"/>
        <end position="198"/>
    </location>
</feature>
<evidence type="ECO:0000313" key="3">
    <source>
        <dbReference type="EMBL" id="CEM28700.1"/>
    </source>
</evidence>
<dbReference type="Pfam" id="PF03134">
    <property type="entry name" value="TB2_DP1_HVA22"/>
    <property type="match status" value="1"/>
</dbReference>
<keyword evidence="4" id="KW-1185">Reference proteome</keyword>
<feature type="transmembrane region" description="Helical" evidence="2">
    <location>
        <begin position="80"/>
        <end position="103"/>
    </location>
</feature>
<reference evidence="3 4" key="1">
    <citation type="submission" date="2014-11" db="EMBL/GenBank/DDBJ databases">
        <authorList>
            <person name="Zhu J."/>
            <person name="Qi W."/>
            <person name="Song R."/>
        </authorList>
    </citation>
    <scope>NUCLEOTIDE SEQUENCE [LARGE SCALE GENOMIC DNA]</scope>
</reference>
<feature type="region of interest" description="Disordered" evidence="1">
    <location>
        <begin position="478"/>
        <end position="560"/>
    </location>
</feature>
<feature type="compositionally biased region" description="Pro residues" evidence="1">
    <location>
        <begin position="478"/>
        <end position="487"/>
    </location>
</feature>
<dbReference type="OrthoDB" id="10009287at2759"/>
<evidence type="ECO:0000313" key="4">
    <source>
        <dbReference type="Proteomes" id="UP000041254"/>
    </source>
</evidence>
<dbReference type="EMBL" id="CDMY01000656">
    <property type="protein sequence ID" value="CEM28700.1"/>
    <property type="molecule type" value="Genomic_DNA"/>
</dbReference>
<dbReference type="Proteomes" id="UP000041254">
    <property type="component" value="Unassembled WGS sequence"/>
</dbReference>
<keyword evidence="2" id="KW-1133">Transmembrane helix</keyword>
<name>A0A0G4GGF1_VITBC</name>
<feature type="transmembrane region" description="Helical" evidence="2">
    <location>
        <begin position="292"/>
        <end position="310"/>
    </location>
</feature>
<organism evidence="3 4">
    <name type="scientific">Vitrella brassicaformis (strain CCMP3155)</name>
    <dbReference type="NCBI Taxonomy" id="1169540"/>
    <lineage>
        <taxon>Eukaryota</taxon>
        <taxon>Sar</taxon>
        <taxon>Alveolata</taxon>
        <taxon>Colpodellida</taxon>
        <taxon>Vitrellaceae</taxon>
        <taxon>Vitrella</taxon>
    </lineage>
</organism>
<feature type="transmembrane region" description="Helical" evidence="2">
    <location>
        <begin position="123"/>
        <end position="142"/>
    </location>
</feature>
<feature type="transmembrane region" description="Helical" evidence="2">
    <location>
        <begin position="376"/>
        <end position="404"/>
    </location>
</feature>
<feature type="transmembrane region" description="Helical" evidence="2">
    <location>
        <begin position="154"/>
        <end position="174"/>
    </location>
</feature>
<feature type="compositionally biased region" description="Acidic residues" evidence="1">
    <location>
        <begin position="534"/>
        <end position="545"/>
    </location>
</feature>
<keyword evidence="2" id="KW-0812">Transmembrane</keyword>
<feature type="transmembrane region" description="Helical" evidence="2">
    <location>
        <begin position="255"/>
        <end position="277"/>
    </location>
</feature>